<dbReference type="EMBL" id="CANHGI010000003">
    <property type="protein sequence ID" value="CAI5445616.1"/>
    <property type="molecule type" value="Genomic_DNA"/>
</dbReference>
<evidence type="ECO:0000313" key="3">
    <source>
        <dbReference type="Proteomes" id="UP001152747"/>
    </source>
</evidence>
<accession>A0A9P1N2P4</accession>
<proteinExistence type="predicted"/>
<dbReference type="OrthoDB" id="5877056at2759"/>
<keyword evidence="3" id="KW-1185">Reference proteome</keyword>
<evidence type="ECO:0000313" key="2">
    <source>
        <dbReference type="EMBL" id="CAI5445616.1"/>
    </source>
</evidence>
<name>A0A9P1N2P4_9PELO</name>
<feature type="region of interest" description="Disordered" evidence="1">
    <location>
        <begin position="45"/>
        <end position="74"/>
    </location>
</feature>
<protein>
    <submittedName>
        <fullName evidence="2">Uncharacterized protein</fullName>
    </submittedName>
</protein>
<gene>
    <name evidence="2" type="ORF">CAMP_LOCUS8253</name>
</gene>
<comment type="caution">
    <text evidence="2">The sequence shown here is derived from an EMBL/GenBank/DDBJ whole genome shotgun (WGS) entry which is preliminary data.</text>
</comment>
<sequence length="434" mass="51359">MTARQITINNIAFDKLDKCTEKAYKECYDNYVSDFLKESRKYATRKNRSCHKRNSPMTDEEKREENKRNSRNYTKRNREEIDFYRAKLSDEKLRLENKCEEANDLFGPKIVNRVKDTLRTSEIIMQNIIEDGEGKMKHELIEQILNNYEMKKKDGHKMVWEKNEYSFEKDYNQLKREYEDLLASKEQYIVEKGRTNFASAKSRLYQRVLRAEMKRECYILHCAIENLDQKIVYLRQCDTDLKTEIWNEFLAPIDDYFNISTSYNKLGLDYMNWKIIREFYKTYELPVKVPTLAEVVEQFFEENGAISAAVKTEIKEEEVEIEETKYSADSQISKAAENMDSEWTMKRIPWEQLIGVPVPEADNEITISTTPTPPLLPISPTNVKIEEPEDEEEEPDDSFFQLLTQVAQSSNISISKDTPLRDLLTTSRIRRFPR</sequence>
<dbReference type="AlphaFoldDB" id="A0A9P1N2P4"/>
<organism evidence="2 3">
    <name type="scientific">Caenorhabditis angaria</name>
    <dbReference type="NCBI Taxonomy" id="860376"/>
    <lineage>
        <taxon>Eukaryota</taxon>
        <taxon>Metazoa</taxon>
        <taxon>Ecdysozoa</taxon>
        <taxon>Nematoda</taxon>
        <taxon>Chromadorea</taxon>
        <taxon>Rhabditida</taxon>
        <taxon>Rhabditina</taxon>
        <taxon>Rhabditomorpha</taxon>
        <taxon>Rhabditoidea</taxon>
        <taxon>Rhabditidae</taxon>
        <taxon>Peloderinae</taxon>
        <taxon>Caenorhabditis</taxon>
    </lineage>
</organism>
<feature type="compositionally biased region" description="Basic residues" evidence="1">
    <location>
        <begin position="45"/>
        <end position="54"/>
    </location>
</feature>
<evidence type="ECO:0000256" key="1">
    <source>
        <dbReference type="SAM" id="MobiDB-lite"/>
    </source>
</evidence>
<dbReference type="Proteomes" id="UP001152747">
    <property type="component" value="Unassembled WGS sequence"/>
</dbReference>
<reference evidence="2" key="1">
    <citation type="submission" date="2022-11" db="EMBL/GenBank/DDBJ databases">
        <authorList>
            <person name="Kikuchi T."/>
        </authorList>
    </citation>
    <scope>NUCLEOTIDE SEQUENCE</scope>
    <source>
        <strain evidence="2">PS1010</strain>
    </source>
</reference>
<feature type="compositionally biased region" description="Basic and acidic residues" evidence="1">
    <location>
        <begin position="59"/>
        <end position="68"/>
    </location>
</feature>